<feature type="compositionally biased region" description="Basic and acidic residues" evidence="12">
    <location>
        <begin position="1455"/>
        <end position="1470"/>
    </location>
</feature>
<feature type="compositionally biased region" description="Polar residues" evidence="12">
    <location>
        <begin position="1310"/>
        <end position="1322"/>
    </location>
</feature>
<feature type="compositionally biased region" description="Basic and acidic residues" evidence="12">
    <location>
        <begin position="2075"/>
        <end position="2094"/>
    </location>
</feature>
<dbReference type="InterPro" id="IPR014001">
    <property type="entry name" value="Helicase_ATP-bd"/>
</dbReference>
<dbReference type="SMART" id="SM00592">
    <property type="entry name" value="BRK"/>
    <property type="match status" value="2"/>
</dbReference>
<feature type="domain" description="Helicase ATP-binding" evidence="14">
    <location>
        <begin position="118"/>
        <end position="292"/>
    </location>
</feature>
<dbReference type="InterPro" id="IPR023780">
    <property type="entry name" value="Chromo_domain"/>
</dbReference>
<feature type="compositionally biased region" description="Basic and acidic residues" evidence="12">
    <location>
        <begin position="2106"/>
        <end position="2123"/>
    </location>
</feature>
<dbReference type="GO" id="GO:0016787">
    <property type="term" value="F:hydrolase activity"/>
    <property type="evidence" value="ECO:0007669"/>
    <property type="project" value="UniProtKB-KW"/>
</dbReference>
<evidence type="ECO:0000256" key="3">
    <source>
        <dbReference type="ARBA" id="ARBA00022741"/>
    </source>
</evidence>
<dbReference type="InterPro" id="IPR037259">
    <property type="entry name" value="BRK_sf"/>
</dbReference>
<dbReference type="GO" id="GO:0006325">
    <property type="term" value="P:chromatin organization"/>
    <property type="evidence" value="ECO:0007669"/>
    <property type="project" value="UniProtKB-KW"/>
</dbReference>
<dbReference type="Gene3D" id="3.40.50.10810">
    <property type="entry name" value="Tandem AAA-ATPase domain"/>
    <property type="match status" value="1"/>
</dbReference>
<feature type="region of interest" description="Disordered" evidence="12">
    <location>
        <begin position="2033"/>
        <end position="2195"/>
    </location>
</feature>
<reference evidence="16" key="1">
    <citation type="submission" date="2020-06" db="EMBL/GenBank/DDBJ databases">
        <title>Draft genome of Bugula neritina, a colonial animal packing powerful symbionts and potential medicines.</title>
        <authorList>
            <person name="Rayko M."/>
        </authorList>
    </citation>
    <scope>NUCLEOTIDE SEQUENCE [LARGE SCALE GENOMIC DNA]</scope>
    <source>
        <strain evidence="16">Kwan_BN1</strain>
    </source>
</reference>
<dbReference type="PROSITE" id="PS51194">
    <property type="entry name" value="HELICASE_CTER"/>
    <property type="match status" value="1"/>
</dbReference>
<dbReference type="GO" id="GO:0005634">
    <property type="term" value="C:nucleus"/>
    <property type="evidence" value="ECO:0007669"/>
    <property type="project" value="UniProtKB-SubCell"/>
</dbReference>
<feature type="region of interest" description="Disordered" evidence="12">
    <location>
        <begin position="695"/>
        <end position="759"/>
    </location>
</feature>
<dbReference type="SMART" id="SM00487">
    <property type="entry name" value="DEXDc"/>
    <property type="match status" value="1"/>
</dbReference>
<dbReference type="PANTHER" id="PTHR46850">
    <property type="entry name" value="CHROMODOMAIN-HELICASE-DNA-BINDING PROTEIN 9"/>
    <property type="match status" value="1"/>
</dbReference>
<evidence type="ECO:0000259" key="13">
    <source>
        <dbReference type="PROSITE" id="PS50013"/>
    </source>
</evidence>
<evidence type="ECO:0000259" key="14">
    <source>
        <dbReference type="PROSITE" id="PS51192"/>
    </source>
</evidence>
<evidence type="ECO:0000256" key="12">
    <source>
        <dbReference type="SAM" id="MobiDB-lite"/>
    </source>
</evidence>
<keyword evidence="8" id="KW-0238">DNA-binding</keyword>
<protein>
    <submittedName>
        <fullName evidence="16">CHD7</fullName>
    </submittedName>
</protein>
<dbReference type="FunFam" id="3.40.50.10810:FF:000003">
    <property type="entry name" value="chromodomain-helicase-DNA-binding protein 8 isoform X4"/>
    <property type="match status" value="1"/>
</dbReference>
<dbReference type="InterPro" id="IPR038718">
    <property type="entry name" value="SNF2-like_sf"/>
</dbReference>
<evidence type="ECO:0000259" key="15">
    <source>
        <dbReference type="PROSITE" id="PS51194"/>
    </source>
</evidence>
<feature type="compositionally biased region" description="Basic and acidic residues" evidence="12">
    <location>
        <begin position="1413"/>
        <end position="1435"/>
    </location>
</feature>
<feature type="compositionally biased region" description="Basic and acidic residues" evidence="12">
    <location>
        <begin position="1360"/>
        <end position="1370"/>
    </location>
</feature>
<dbReference type="FunFam" id="3.40.50.300:FF:000015">
    <property type="entry name" value="chromodomain-helicase-DNA-binding protein 9 isoform X1"/>
    <property type="match status" value="1"/>
</dbReference>
<evidence type="ECO:0000256" key="2">
    <source>
        <dbReference type="ARBA" id="ARBA00022737"/>
    </source>
</evidence>
<dbReference type="InterPro" id="IPR000953">
    <property type="entry name" value="Chromo/chromo_shadow_dom"/>
</dbReference>
<evidence type="ECO:0000256" key="8">
    <source>
        <dbReference type="ARBA" id="ARBA00023125"/>
    </source>
</evidence>
<feature type="compositionally biased region" description="Acidic residues" evidence="12">
    <location>
        <begin position="716"/>
        <end position="728"/>
    </location>
</feature>
<dbReference type="SUPFAM" id="SSF54160">
    <property type="entry name" value="Chromo domain-like"/>
    <property type="match status" value="1"/>
</dbReference>
<evidence type="ECO:0000256" key="10">
    <source>
        <dbReference type="ARBA" id="ARBA00023242"/>
    </source>
</evidence>
<dbReference type="Pfam" id="PF00385">
    <property type="entry name" value="Chromo"/>
    <property type="match status" value="1"/>
</dbReference>
<evidence type="ECO:0000256" key="7">
    <source>
        <dbReference type="ARBA" id="ARBA00023015"/>
    </source>
</evidence>
<dbReference type="SUPFAM" id="SSF160481">
    <property type="entry name" value="BRK domain-like"/>
    <property type="match status" value="2"/>
</dbReference>
<accession>A0A7J7IWI0</accession>
<feature type="region of interest" description="Disordered" evidence="12">
    <location>
        <begin position="1728"/>
        <end position="1772"/>
    </location>
</feature>
<dbReference type="Gene3D" id="3.40.50.300">
    <property type="entry name" value="P-loop containing nucleotide triphosphate hydrolases"/>
    <property type="match status" value="1"/>
</dbReference>
<name>A0A7J7IWI0_BUGNE</name>
<evidence type="ECO:0000256" key="9">
    <source>
        <dbReference type="ARBA" id="ARBA00023163"/>
    </source>
</evidence>
<keyword evidence="10" id="KW-0539">Nucleus</keyword>
<keyword evidence="7" id="KW-0805">Transcription regulation</keyword>
<feature type="compositionally biased region" description="Polar residues" evidence="12">
    <location>
        <begin position="2180"/>
        <end position="2195"/>
    </location>
</feature>
<dbReference type="InterPro" id="IPR056342">
    <property type="entry name" value="HTH_CHD6-9"/>
</dbReference>
<feature type="domain" description="Chromo" evidence="13">
    <location>
        <begin position="17"/>
        <end position="73"/>
    </location>
</feature>
<dbReference type="GO" id="GO:0005524">
    <property type="term" value="F:ATP binding"/>
    <property type="evidence" value="ECO:0007669"/>
    <property type="project" value="UniProtKB-KW"/>
</dbReference>
<feature type="compositionally biased region" description="Low complexity" evidence="12">
    <location>
        <begin position="1373"/>
        <end position="1390"/>
    </location>
</feature>
<feature type="region of interest" description="Disordered" evidence="12">
    <location>
        <begin position="1305"/>
        <end position="1470"/>
    </location>
</feature>
<feature type="region of interest" description="Disordered" evidence="12">
    <location>
        <begin position="839"/>
        <end position="886"/>
    </location>
</feature>
<feature type="region of interest" description="Disordered" evidence="12">
    <location>
        <begin position="1831"/>
        <end position="1852"/>
    </location>
</feature>
<feature type="coiled-coil region" evidence="11">
    <location>
        <begin position="1090"/>
        <end position="1124"/>
    </location>
</feature>
<dbReference type="InterPro" id="IPR016197">
    <property type="entry name" value="Chromo-like_dom_sf"/>
</dbReference>
<comment type="subcellular location">
    <subcellularLocation>
        <location evidence="1">Nucleus</location>
    </subcellularLocation>
</comment>
<dbReference type="Gene3D" id="2.40.50.40">
    <property type="match status" value="1"/>
</dbReference>
<dbReference type="Pfam" id="PF07533">
    <property type="entry name" value="BRK"/>
    <property type="match status" value="2"/>
</dbReference>
<keyword evidence="11" id="KW-0175">Coiled coil</keyword>
<sequence>MLWQLMEEDEYFNPEYVEVDRVLAESRFPPPEDSDEQETVYFLIKWRQLPYEDATWELEADVAKNMVAKYLKHVNPPTNFKRLSVPQPNQWKALPQGVTYKGDNQLREYQFEGVNWLTFCYYNRQNCILADEMGLGKTVQSIAFLQAVVDYGIVGPFLVIAPLSTIGNWIREFDTWTDMNVIVYHGSSTSRTMIQEYEMFYKDDSGRRRFDIFKFQCLITTYEVIIQDVELLAQIDWRCCVIDEAHRLKNKNCKLMEGLRCFELEHKVLLSGTPLQNNVEELFSLLNFLEPEQFKSSAEFMAEFGNLQTESQVEKLKAILKPMMLRRLKEDVEKNLAPKEETIIEVELTNIQKKYYRAILEKNFTFLSKGGTTANVPNLMNTMMELRKCCNHPYLIDGAEEQIIQDLRDKRQSVDSDVLTESMIHASGKLVLLDKLLPKLKAGKHKVLIFSQMIRVLDIIEDYLINRKHIYERIDGRIRGNQRQEAIDRFSRPDSDRFVFLLCTRAGGLGINLTAADTCIIYDSDWNPQNDLQAQARCHRIGQKKSVKIYRLICRNTYEREMFDKASLKLGLDKAVLQSMGSGSKGDIANANGPTPLSKQEVEQLLKKGAYGSLMEDDKAGDQFCEEDIDQILQRRTQVITIESVGKGSTFAKASFSSSGARDDIDINDPEFWQKWAKKADVDLNAGKSDLIIAEPRRRKQTKRFGGSHQNAQLEEISDLDSSSDSESEEKKLSGKALKGGRKGRGRKDDDFEIDDNAPPPGCYARPECFKVEKMLLVYGWGRWTDIVKHGGFRRDLDELDVSNISQAILLYSLQHYKGDDTIKTFIWDLVMPAENGQEKDIRNHQGLAAATPRGRKPKSRTTKKDLGDEEDSMDVGTPSGSQSELSTLDEKILTCPINTEMVLSDLGYRKHLIKHSNKVLLRVRMLYYLKQEIIGAEESKVFDNTNWSQIDILNVPKCEGEPPTSWWDKDSDKCLLIGVFKHGYEKYNLVRADSSLLFLTVCGPPDKKALRKEQLVDGDDADKLEEVLNEEDPATPGGTLAETPSGTPGGSATALPEDSSVAKYLPFPSSSDLNTRIRRIITAYQKISRRKAEAAAAALEKRNARMERSAALRIRELERAEKKNAKWTRREEADFYKVVSSFGVETTRRGVSDENRIYVWDTFRQLANLGKKDDDMITDYLESFCYMCRKVCNRLTPADEANLPHIIVEPISEERASRCLSRIDLLNKIREEILWHDSLTSRLTLCQYSPEIPPWWKPGEHDKDLLIGAAKHGLAHTDQHIQFDSKLCFKNLYIQSQTEGKLRIARAPSRSSLCTSYSPSTPAHPPPQDTSKPHTEHNSQVADENGTTSPADTAAAVSEVKEESADHKPAMPAQSLSPSSKQSPVDSSQLANGDLHNTKSDVEDEVMDQDGEEKQEGDNSQHMEVKTETQRDGSNDVPGNAEDEYSSHGSVKGADLKHEDLKKEDSCTDNEKPLVKEEKMKTFAKSNGIPCYEEELLVPYIWPKDKVVHQRLELVCYCIETGEWPTAAMSKRISGIGVSAVLDTPVGTPDPSRVGTPNHSEYSCAMDNEDEVDSLKLTISRGATRGRKPKRSRLDLEVDRIARLRDGGDSECSQSASLSLRGTPESFLNGSISNMNLTSEDVLSSFIPPRKKRGRKSKAEKEAEARAAAEATIFSTYKKITELDLEQNARIPMVDIKDGSRINGEDAPLRKDLEAWMRTHPHYMPDVSDMLGSSSSSSQGALAAHSSNGSNSERRKNKSKHSSSELIEDMSSLSGAENVTVIHRETGAKLSGSKAPRLAELNKWLSDNPQYDVEPKWALVMQMILPDHLKNRVHSEKKKRRRDNNDTSSSASSAAAAAGSYAAQMAAAQALMAAAMPGYPMNMSPFASMGLNPASMLAMYGMAGLGATADSSADEETAKALAAAAATSHHSAFNFSLYNPMLAYSSMLAQGLGMNTAQGYAQALSSAGMFNGLMGLDPSTALAAASAGGEMDVEMAEKLASMSAAGMNLVDMQTNTKLLEELYARTMMGSSLGGDASAAPSTSAVKEPGETSPSVSKHRYKSATVTKPSSSSTKNERGEELPEDLSIKTKADAETASVTLSNEGRLSRVSDTVEGHVSDGNDNRSTSRASEHRDSVRSGHSPRPDSKSPKQGDTPPSPQPTSPLLKRPESVNHSHSSNEDQSNQLNKSTPESPS</sequence>
<dbReference type="Pfam" id="PF00176">
    <property type="entry name" value="SNF2-rel_dom"/>
    <property type="match status" value="1"/>
</dbReference>
<feature type="domain" description="Helicase C-terminal" evidence="15">
    <location>
        <begin position="432"/>
        <end position="583"/>
    </location>
</feature>
<feature type="compositionally biased region" description="Basic and acidic residues" evidence="12">
    <location>
        <begin position="2167"/>
        <end position="2179"/>
    </location>
</feature>
<dbReference type="CDD" id="cd17995">
    <property type="entry name" value="DEXHc_CHD6_7_8_9"/>
    <property type="match status" value="1"/>
</dbReference>
<dbReference type="CDD" id="cd18793">
    <property type="entry name" value="SF2_C_SNF"/>
    <property type="match status" value="1"/>
</dbReference>
<keyword evidence="9" id="KW-0804">Transcription</keyword>
<keyword evidence="6" id="KW-0156">Chromatin regulator</keyword>
<gene>
    <name evidence="16" type="ORF">EB796_023781</name>
</gene>
<organism evidence="16 17">
    <name type="scientific">Bugula neritina</name>
    <name type="common">Brown bryozoan</name>
    <name type="synonym">Sertularia neritina</name>
    <dbReference type="NCBI Taxonomy" id="10212"/>
    <lineage>
        <taxon>Eukaryota</taxon>
        <taxon>Metazoa</taxon>
        <taxon>Spiralia</taxon>
        <taxon>Lophotrochozoa</taxon>
        <taxon>Bryozoa</taxon>
        <taxon>Gymnolaemata</taxon>
        <taxon>Cheilostomatida</taxon>
        <taxon>Flustrina</taxon>
        <taxon>Buguloidea</taxon>
        <taxon>Bugulidae</taxon>
        <taxon>Bugula</taxon>
    </lineage>
</organism>
<dbReference type="SMART" id="SM00298">
    <property type="entry name" value="CHROMO"/>
    <property type="match status" value="1"/>
</dbReference>
<feature type="compositionally biased region" description="Acidic residues" evidence="12">
    <location>
        <begin position="1403"/>
        <end position="1412"/>
    </location>
</feature>
<dbReference type="Pfam" id="PF00271">
    <property type="entry name" value="Helicase_C"/>
    <property type="match status" value="1"/>
</dbReference>
<keyword evidence="4" id="KW-0378">Hydrolase</keyword>
<dbReference type="SUPFAM" id="SSF52540">
    <property type="entry name" value="P-loop containing nucleoside triphosphate hydrolases"/>
    <property type="match status" value="2"/>
</dbReference>
<keyword evidence="17" id="KW-1185">Reference proteome</keyword>
<evidence type="ECO:0000256" key="4">
    <source>
        <dbReference type="ARBA" id="ARBA00022801"/>
    </source>
</evidence>
<dbReference type="Gene3D" id="1.10.10.60">
    <property type="entry name" value="Homeodomain-like"/>
    <property type="match status" value="2"/>
</dbReference>
<evidence type="ECO:0000256" key="5">
    <source>
        <dbReference type="ARBA" id="ARBA00022840"/>
    </source>
</evidence>
<feature type="region of interest" description="Disordered" evidence="12">
    <location>
        <begin position="1029"/>
        <end position="1058"/>
    </location>
</feature>
<dbReference type="Gene3D" id="3.40.5.120">
    <property type="match status" value="2"/>
</dbReference>
<feature type="compositionally biased region" description="Polar residues" evidence="12">
    <location>
        <begin position="1339"/>
        <end position="1352"/>
    </location>
</feature>
<evidence type="ECO:0000256" key="11">
    <source>
        <dbReference type="SAM" id="Coils"/>
    </source>
</evidence>
<dbReference type="OrthoDB" id="5857104at2759"/>
<comment type="caution">
    <text evidence="16">The sequence shown here is derived from an EMBL/GenBank/DDBJ whole genome shotgun (WGS) entry which is preliminary data.</text>
</comment>
<dbReference type="InterPro" id="IPR001650">
    <property type="entry name" value="Helicase_C-like"/>
</dbReference>
<dbReference type="PROSITE" id="PS51192">
    <property type="entry name" value="HELICASE_ATP_BIND_1"/>
    <property type="match status" value="1"/>
</dbReference>
<feature type="compositionally biased region" description="Low complexity" evidence="12">
    <location>
        <begin position="1734"/>
        <end position="1748"/>
    </location>
</feature>
<dbReference type="Pfam" id="PF23078">
    <property type="entry name" value="HTH_CHD6-9"/>
    <property type="match status" value="1"/>
</dbReference>
<keyword evidence="3" id="KW-0547">Nucleotide-binding</keyword>
<evidence type="ECO:0000256" key="1">
    <source>
        <dbReference type="ARBA" id="ARBA00004123"/>
    </source>
</evidence>
<dbReference type="InterPro" id="IPR051493">
    <property type="entry name" value="CHD"/>
</dbReference>
<dbReference type="InterPro" id="IPR027417">
    <property type="entry name" value="P-loop_NTPase"/>
</dbReference>
<evidence type="ECO:0000313" key="16">
    <source>
        <dbReference type="EMBL" id="KAF6017916.1"/>
    </source>
</evidence>
<dbReference type="EMBL" id="VXIV02003351">
    <property type="protein sequence ID" value="KAF6017916.1"/>
    <property type="molecule type" value="Genomic_DNA"/>
</dbReference>
<dbReference type="InterPro" id="IPR000330">
    <property type="entry name" value="SNF2_N"/>
</dbReference>
<feature type="compositionally biased region" description="Polar residues" evidence="12">
    <location>
        <begin position="2064"/>
        <end position="2074"/>
    </location>
</feature>
<dbReference type="Proteomes" id="UP000593567">
    <property type="component" value="Unassembled WGS sequence"/>
</dbReference>
<feature type="compositionally biased region" description="Basic and acidic residues" evidence="12">
    <location>
        <begin position="2130"/>
        <end position="2151"/>
    </location>
</feature>
<evidence type="ECO:0000256" key="6">
    <source>
        <dbReference type="ARBA" id="ARBA00022853"/>
    </source>
</evidence>
<dbReference type="InterPro" id="IPR049730">
    <property type="entry name" value="SNF2/RAD54-like_C"/>
</dbReference>
<dbReference type="SMART" id="SM00490">
    <property type="entry name" value="HELICc"/>
    <property type="match status" value="1"/>
</dbReference>
<dbReference type="InterPro" id="IPR006576">
    <property type="entry name" value="BRK_domain"/>
</dbReference>
<keyword evidence="2" id="KW-0677">Repeat</keyword>
<dbReference type="GO" id="GO:0003677">
    <property type="term" value="F:DNA binding"/>
    <property type="evidence" value="ECO:0007669"/>
    <property type="project" value="UniProtKB-KW"/>
</dbReference>
<dbReference type="PANTHER" id="PTHR46850:SF1">
    <property type="entry name" value="CHROMODOMAIN-HELICASE-DNA-BINDING PROTEIN 9"/>
    <property type="match status" value="1"/>
</dbReference>
<proteinExistence type="predicted"/>
<dbReference type="PROSITE" id="PS50013">
    <property type="entry name" value="CHROMO_2"/>
    <property type="match status" value="1"/>
</dbReference>
<evidence type="ECO:0000313" key="17">
    <source>
        <dbReference type="Proteomes" id="UP000593567"/>
    </source>
</evidence>
<keyword evidence="5" id="KW-0067">ATP-binding</keyword>